<dbReference type="RefSeq" id="WP_054635924.1">
    <property type="nucleotide sequence ID" value="NZ_JBHSOZ010000008.1"/>
</dbReference>
<dbReference type="SUPFAM" id="SSF53187">
    <property type="entry name" value="Zn-dependent exopeptidases"/>
    <property type="match status" value="1"/>
</dbReference>
<dbReference type="CDD" id="cd03886">
    <property type="entry name" value="M20_Acy1"/>
    <property type="match status" value="1"/>
</dbReference>
<dbReference type="SUPFAM" id="SSF55031">
    <property type="entry name" value="Bacterial exopeptidase dimerisation domain"/>
    <property type="match status" value="1"/>
</dbReference>
<sequence length="398" mass="43934">MSLEIKGLGKEIEETLIEYRRYFHENPELSQEEEHTSKTIQKFLDEHDIPYETGFATHGILAIIEGEKEGKTIALRGDMDALPIDEKTGLPYASKKEGVMHACGHDAHTAMLMGVALILKKKQDKLPGKVLLVFQPAEELSPIGGAEDMMKDGVFSKHKPDAIFAQHAQPELEVGEVGVLSGPVQANSDRFKITIKGEGGHASKPHQGKDAIVVAGQVISDLQTIISRSVDPLESAVLTLGEIHGGKRYNVLPGEVTIEGTLRTYKDDVKETARSRMEDILSGLEEAMGVTIQLEYLDGYPAVVNSKEWEETLRSSVEKIVGQKSMPEVQPSLGGEDFGRFLEEYPGFFYWIGTAIPGRERQKPLHDEEFEFNEDTLVPGTEIMAQLAVDALENLAQK</sequence>
<dbReference type="PANTHER" id="PTHR11014:SF63">
    <property type="entry name" value="METALLOPEPTIDASE, PUTATIVE (AFU_ORTHOLOGUE AFUA_6G09600)-RELATED"/>
    <property type="match status" value="1"/>
</dbReference>
<accession>A0ABW0YRX2</accession>
<feature type="domain" description="Peptidase M20 dimerisation" evidence="1">
    <location>
        <begin position="187"/>
        <end position="282"/>
    </location>
</feature>
<dbReference type="PIRSF" id="PIRSF005962">
    <property type="entry name" value="Pept_M20D_amidohydro"/>
    <property type="match status" value="1"/>
</dbReference>
<dbReference type="NCBIfam" id="TIGR01891">
    <property type="entry name" value="amidohydrolases"/>
    <property type="match status" value="1"/>
</dbReference>
<dbReference type="Gene3D" id="3.30.70.360">
    <property type="match status" value="1"/>
</dbReference>
<dbReference type="Gene3D" id="3.40.630.10">
    <property type="entry name" value="Zn peptidases"/>
    <property type="match status" value="1"/>
</dbReference>
<comment type="caution">
    <text evidence="2">The sequence shown here is derived from an EMBL/GenBank/DDBJ whole genome shotgun (WGS) entry which is preliminary data.</text>
</comment>
<name>A0ABW0YRX2_9BACI</name>
<dbReference type="PANTHER" id="PTHR11014">
    <property type="entry name" value="PEPTIDASE M20 FAMILY MEMBER"/>
    <property type="match status" value="1"/>
</dbReference>
<evidence type="ECO:0000313" key="2">
    <source>
        <dbReference type="EMBL" id="MFC5713888.1"/>
    </source>
</evidence>
<dbReference type="EMBL" id="JBHSOZ010000008">
    <property type="protein sequence ID" value="MFC5713888.1"/>
    <property type="molecule type" value="Genomic_DNA"/>
</dbReference>
<dbReference type="InterPro" id="IPR036264">
    <property type="entry name" value="Bact_exopeptidase_dim_dom"/>
</dbReference>
<gene>
    <name evidence="2" type="ORF">ACFPU1_14050</name>
</gene>
<dbReference type="Pfam" id="PF07687">
    <property type="entry name" value="M20_dimer"/>
    <property type="match status" value="1"/>
</dbReference>
<proteinExistence type="predicted"/>
<dbReference type="InterPro" id="IPR017439">
    <property type="entry name" value="Amidohydrolase"/>
</dbReference>
<organism evidence="2 3">
    <name type="scientific">Thalassorhabdus alkalitolerans</name>
    <dbReference type="NCBI Taxonomy" id="2282697"/>
    <lineage>
        <taxon>Bacteria</taxon>
        <taxon>Bacillati</taxon>
        <taxon>Bacillota</taxon>
        <taxon>Bacilli</taxon>
        <taxon>Bacillales</taxon>
        <taxon>Bacillaceae</taxon>
        <taxon>Thalassorhabdus</taxon>
    </lineage>
</organism>
<protein>
    <submittedName>
        <fullName evidence="2">M20 family metallopeptidase</fullName>
    </submittedName>
</protein>
<keyword evidence="3" id="KW-1185">Reference proteome</keyword>
<reference evidence="3" key="1">
    <citation type="journal article" date="2019" name="Int. J. Syst. Evol. Microbiol.">
        <title>The Global Catalogue of Microorganisms (GCM) 10K type strain sequencing project: providing services to taxonomists for standard genome sequencing and annotation.</title>
        <authorList>
            <consortium name="The Broad Institute Genomics Platform"/>
            <consortium name="The Broad Institute Genome Sequencing Center for Infectious Disease"/>
            <person name="Wu L."/>
            <person name="Ma J."/>
        </authorList>
    </citation>
    <scope>NUCLEOTIDE SEQUENCE [LARGE SCALE GENOMIC DNA]</scope>
    <source>
        <strain evidence="3">CECT 7184</strain>
    </source>
</reference>
<evidence type="ECO:0000259" key="1">
    <source>
        <dbReference type="Pfam" id="PF07687"/>
    </source>
</evidence>
<dbReference type="InterPro" id="IPR011650">
    <property type="entry name" value="Peptidase_M20_dimer"/>
</dbReference>
<dbReference type="InterPro" id="IPR002933">
    <property type="entry name" value="Peptidase_M20"/>
</dbReference>
<evidence type="ECO:0000313" key="3">
    <source>
        <dbReference type="Proteomes" id="UP001596142"/>
    </source>
</evidence>
<dbReference type="Proteomes" id="UP001596142">
    <property type="component" value="Unassembled WGS sequence"/>
</dbReference>
<dbReference type="Pfam" id="PF01546">
    <property type="entry name" value="Peptidase_M20"/>
    <property type="match status" value="1"/>
</dbReference>